<reference evidence="1 2" key="1">
    <citation type="submission" date="2016-04" db="EMBL/GenBank/DDBJ databases">
        <title>Genome sequence of Methanobrevibacter filiformis DSM 11501.</title>
        <authorList>
            <person name="Poehlein A."/>
            <person name="Seedorf H."/>
            <person name="Daniel R."/>
        </authorList>
    </citation>
    <scope>NUCLEOTIDE SEQUENCE [LARGE SCALE GENOMIC DNA]</scope>
    <source>
        <strain evidence="1 2">DSM 11501</strain>
    </source>
</reference>
<sequence length="105" mass="11599">MVGTELSPITNLSSDTAKIMTESMGIVDDVKEIKLSNKTAYRANFTVQANKTVEGSNQTEMKEAKGTMIIAKKGYQLYTIVFMTNGDLSEIENEINVVINSFIIK</sequence>
<dbReference type="RefSeq" id="WP_066970510.1">
    <property type="nucleotide sequence ID" value="NZ_LWMT01000017.1"/>
</dbReference>
<dbReference type="AlphaFoldDB" id="A0A166FA04"/>
<evidence type="ECO:0000313" key="1">
    <source>
        <dbReference type="EMBL" id="KZX17454.1"/>
    </source>
</evidence>
<accession>A0A166FA04</accession>
<proteinExistence type="predicted"/>
<gene>
    <name evidence="1" type="ORF">MBFIL_01500</name>
</gene>
<protein>
    <submittedName>
        <fullName evidence="1">Uncharacterized protein</fullName>
    </submittedName>
</protein>
<dbReference type="PATRIC" id="fig|55758.3.peg.168"/>
<evidence type="ECO:0000313" key="2">
    <source>
        <dbReference type="Proteomes" id="UP000077066"/>
    </source>
</evidence>
<organism evidence="1 2">
    <name type="scientific">Methanobrevibacter filiformis</name>
    <dbReference type="NCBI Taxonomy" id="55758"/>
    <lineage>
        <taxon>Archaea</taxon>
        <taxon>Methanobacteriati</taxon>
        <taxon>Methanobacteriota</taxon>
        <taxon>Methanomada group</taxon>
        <taxon>Methanobacteria</taxon>
        <taxon>Methanobacteriales</taxon>
        <taxon>Methanobacteriaceae</taxon>
        <taxon>Methanobrevibacter</taxon>
    </lineage>
</organism>
<dbReference type="EMBL" id="LWMT01000017">
    <property type="protein sequence ID" value="KZX17454.1"/>
    <property type="molecule type" value="Genomic_DNA"/>
</dbReference>
<keyword evidence="2" id="KW-1185">Reference proteome</keyword>
<dbReference type="Proteomes" id="UP000077066">
    <property type="component" value="Unassembled WGS sequence"/>
</dbReference>
<name>A0A166FA04_9EURY</name>
<comment type="caution">
    <text evidence="1">The sequence shown here is derived from an EMBL/GenBank/DDBJ whole genome shotgun (WGS) entry which is preliminary data.</text>
</comment>